<evidence type="ECO:0000313" key="2">
    <source>
        <dbReference type="Proteomes" id="UP000305398"/>
    </source>
</evidence>
<organism evidence="1 2">
    <name type="scientific">Hymenobacter jejuensis</name>
    <dbReference type="NCBI Taxonomy" id="2502781"/>
    <lineage>
        <taxon>Bacteria</taxon>
        <taxon>Pseudomonadati</taxon>
        <taxon>Bacteroidota</taxon>
        <taxon>Cytophagia</taxon>
        <taxon>Cytophagales</taxon>
        <taxon>Hymenobacteraceae</taxon>
        <taxon>Hymenobacter</taxon>
    </lineage>
</organism>
<gene>
    <name evidence="1" type="ORF">FHG12_14480</name>
</gene>
<protein>
    <submittedName>
        <fullName evidence="1">Uncharacterized protein</fullName>
    </submittedName>
</protein>
<dbReference type="EMBL" id="CP040896">
    <property type="protein sequence ID" value="QDA61230.1"/>
    <property type="molecule type" value="Genomic_DNA"/>
</dbReference>
<dbReference type="KEGG" id="hyj:FHG12_14480"/>
<evidence type="ECO:0000313" key="1">
    <source>
        <dbReference type="EMBL" id="QDA61230.1"/>
    </source>
</evidence>
<reference evidence="1 2" key="1">
    <citation type="submission" date="2019-06" db="EMBL/GenBank/DDBJ databases">
        <authorList>
            <person name="Srinivasan S."/>
        </authorList>
    </citation>
    <scope>NUCLEOTIDE SEQUENCE [LARGE SCALE GENOMIC DNA]</scope>
    <source>
        <strain evidence="1 2">17J68-5</strain>
    </source>
</reference>
<keyword evidence="2" id="KW-1185">Reference proteome</keyword>
<dbReference type="AlphaFoldDB" id="A0A5B8A1N0"/>
<accession>A0A5B8A1N0</accession>
<proteinExistence type="predicted"/>
<dbReference type="Proteomes" id="UP000305398">
    <property type="component" value="Chromosome"/>
</dbReference>
<dbReference type="RefSeq" id="WP_139516404.1">
    <property type="nucleotide sequence ID" value="NZ_CP040896.1"/>
</dbReference>
<sequence length="132" mass="14404">MPDVVPLVVPEVVLLVVEPVVVLEVVEPEVVPLVVLIEPEVEEPEVEPLVVLIEPEVEPEVDPEVEPLVVPISELEVVLPLPAAGDVLEQEDMDKVVDISKATSAAPDIAKAFFFITFWKVVVGKENKSRSN</sequence>
<name>A0A5B8A1N0_9BACT</name>